<feature type="region of interest" description="Disordered" evidence="1">
    <location>
        <begin position="116"/>
        <end position="140"/>
    </location>
</feature>
<name>A0A383WP20_TETOB</name>
<sequence length="298" mass="32174">MASPQAAALQLLQDFQQLQAHRAELYSRLGEGFRDFLGSGQEGLLAQLMAQHITPGFTAVSQQVIAIESCLKSSAVARPDLAGLLRQVQELERDKLRLTLSWQALRAAHASGRFSWQSAADRPRLSKATSKQQQQQQTKQDVAGMLQQMQLRGGGAALARVSNDIAAVGGTDQHGIEPLQPPPPQQQQQQEDGFMSVKPGFYEQQLQQAAAAAAVAEDAEQAQQHDGHSHSHGCCAHGHADDCGHGPPDPLDAGSMEPTEAEYNAAVREALQQLDECVIGINEVLQEVQEAVTELQEV</sequence>
<dbReference type="AlphaFoldDB" id="A0A383WP20"/>
<feature type="compositionally biased region" description="Low complexity" evidence="1">
    <location>
        <begin position="131"/>
        <end position="140"/>
    </location>
</feature>
<dbReference type="PANTHER" id="PTHR28309:SF1">
    <property type="entry name" value="REQUIRED FOR EXCISION 1-B DOMAIN-CONTAINING PROTEIN"/>
    <property type="match status" value="1"/>
</dbReference>
<evidence type="ECO:0000256" key="1">
    <source>
        <dbReference type="SAM" id="MobiDB-lite"/>
    </source>
</evidence>
<dbReference type="Pfam" id="PF14966">
    <property type="entry name" value="DNA_repr_REX1B"/>
    <property type="match status" value="1"/>
</dbReference>
<keyword evidence="3" id="KW-1185">Reference proteome</keyword>
<evidence type="ECO:0000313" key="2">
    <source>
        <dbReference type="EMBL" id="SZX79161.1"/>
    </source>
</evidence>
<dbReference type="PANTHER" id="PTHR28309">
    <property type="entry name" value="REQUIRED FOR EXCISION 1-B DOMAIN-CONTAINING PROTEIN"/>
    <property type="match status" value="1"/>
</dbReference>
<proteinExistence type="predicted"/>
<gene>
    <name evidence="2" type="ORF">BQ4739_LOCUS19448</name>
</gene>
<dbReference type="Proteomes" id="UP000256970">
    <property type="component" value="Unassembled WGS sequence"/>
</dbReference>
<accession>A0A383WP20</accession>
<protein>
    <submittedName>
        <fullName evidence="2">Uncharacterized protein</fullName>
    </submittedName>
</protein>
<dbReference type="InterPro" id="IPR039491">
    <property type="entry name" value="REX1-B"/>
</dbReference>
<dbReference type="EMBL" id="FNXT01001358">
    <property type="protein sequence ID" value="SZX79161.1"/>
    <property type="molecule type" value="Genomic_DNA"/>
</dbReference>
<organism evidence="2 3">
    <name type="scientific">Tetradesmus obliquus</name>
    <name type="common">Green alga</name>
    <name type="synonym">Acutodesmus obliquus</name>
    <dbReference type="NCBI Taxonomy" id="3088"/>
    <lineage>
        <taxon>Eukaryota</taxon>
        <taxon>Viridiplantae</taxon>
        <taxon>Chlorophyta</taxon>
        <taxon>core chlorophytes</taxon>
        <taxon>Chlorophyceae</taxon>
        <taxon>CS clade</taxon>
        <taxon>Sphaeropleales</taxon>
        <taxon>Scenedesmaceae</taxon>
        <taxon>Tetradesmus</taxon>
    </lineage>
</organism>
<reference evidence="2 3" key="1">
    <citation type="submission" date="2016-10" db="EMBL/GenBank/DDBJ databases">
        <authorList>
            <person name="Cai Z."/>
        </authorList>
    </citation>
    <scope>NUCLEOTIDE SEQUENCE [LARGE SCALE GENOMIC DNA]</scope>
</reference>
<evidence type="ECO:0000313" key="3">
    <source>
        <dbReference type="Proteomes" id="UP000256970"/>
    </source>
</evidence>
<feature type="region of interest" description="Disordered" evidence="1">
    <location>
        <begin position="169"/>
        <end position="192"/>
    </location>
</feature>